<dbReference type="SUPFAM" id="SSF55729">
    <property type="entry name" value="Acyl-CoA N-acyltransferases (Nat)"/>
    <property type="match status" value="1"/>
</dbReference>
<accession>D1C2B6</accession>
<dbReference type="InterPro" id="IPR016181">
    <property type="entry name" value="Acyl_CoA_acyltransferase"/>
</dbReference>
<feature type="domain" description="N-acetyltransferase" evidence="2">
    <location>
        <begin position="161"/>
        <end position="308"/>
    </location>
</feature>
<evidence type="ECO:0000313" key="4">
    <source>
        <dbReference type="Proteomes" id="UP000002027"/>
    </source>
</evidence>
<proteinExistence type="predicted"/>
<evidence type="ECO:0000259" key="2">
    <source>
        <dbReference type="PROSITE" id="PS51186"/>
    </source>
</evidence>
<reference evidence="4" key="1">
    <citation type="submission" date="2009-11" db="EMBL/GenBank/DDBJ databases">
        <title>The complete chromosome 1 of Sphaerobacter thermophilus DSM 20745.</title>
        <authorList>
            <person name="Lucas S."/>
            <person name="Copeland A."/>
            <person name="Lapidus A."/>
            <person name="Glavina del Rio T."/>
            <person name="Dalin E."/>
            <person name="Tice H."/>
            <person name="Bruce D."/>
            <person name="Goodwin L."/>
            <person name="Pitluck S."/>
            <person name="Kyrpides N."/>
            <person name="Mavromatis K."/>
            <person name="Ivanova N."/>
            <person name="Mikhailova N."/>
            <person name="LaButti K.M."/>
            <person name="Clum A."/>
            <person name="Sun H.I."/>
            <person name="Brettin T."/>
            <person name="Detter J.C."/>
            <person name="Han C."/>
            <person name="Larimer F."/>
            <person name="Land M."/>
            <person name="Hauser L."/>
            <person name="Markowitz V."/>
            <person name="Cheng J.F."/>
            <person name="Hugenholtz P."/>
            <person name="Woyke T."/>
            <person name="Wu D."/>
            <person name="Steenblock K."/>
            <person name="Schneider S."/>
            <person name="Pukall R."/>
            <person name="Goeker M."/>
            <person name="Klenk H.P."/>
            <person name="Eisen J.A."/>
        </authorList>
    </citation>
    <scope>NUCLEOTIDE SEQUENCE [LARGE SCALE GENOMIC DNA]</scope>
    <source>
        <strain evidence="4">ATCC 49802 / DSM 20745 / S 6022</strain>
    </source>
</reference>
<protein>
    <recommendedName>
        <fullName evidence="2">N-acetyltransferase domain-containing protein</fullName>
    </recommendedName>
</protein>
<evidence type="ECO:0000313" key="3">
    <source>
        <dbReference type="EMBL" id="ACZ38383.1"/>
    </source>
</evidence>
<dbReference type="eggNOG" id="ENOG5030SJA">
    <property type="taxonomic scope" value="Bacteria"/>
</dbReference>
<gene>
    <name evidence="3" type="ordered locus">Sthe_0946</name>
</gene>
<dbReference type="STRING" id="479434.Sthe_0946"/>
<dbReference type="PROSITE" id="PS51186">
    <property type="entry name" value="GNAT"/>
    <property type="match status" value="1"/>
</dbReference>
<reference evidence="3 4" key="2">
    <citation type="journal article" date="2010" name="Stand. Genomic Sci.">
        <title>Complete genome sequence of Desulfohalobium retbaense type strain (HR(100)).</title>
        <authorList>
            <person name="Spring S."/>
            <person name="Nolan M."/>
            <person name="Lapidus A."/>
            <person name="Glavina Del Rio T."/>
            <person name="Copeland A."/>
            <person name="Tice H."/>
            <person name="Cheng J.F."/>
            <person name="Lucas S."/>
            <person name="Land M."/>
            <person name="Chen F."/>
            <person name="Bruce D."/>
            <person name="Goodwin L."/>
            <person name="Pitluck S."/>
            <person name="Ivanova N."/>
            <person name="Mavromatis K."/>
            <person name="Mikhailova N."/>
            <person name="Pati A."/>
            <person name="Chen A."/>
            <person name="Palaniappan K."/>
            <person name="Hauser L."/>
            <person name="Chang Y.J."/>
            <person name="Jeffries C.D."/>
            <person name="Munk C."/>
            <person name="Kiss H."/>
            <person name="Chain P."/>
            <person name="Han C."/>
            <person name="Brettin T."/>
            <person name="Detter J.C."/>
            <person name="Schuler E."/>
            <person name="Goker M."/>
            <person name="Rohde M."/>
            <person name="Bristow J."/>
            <person name="Eisen J.A."/>
            <person name="Markowitz V."/>
            <person name="Hugenholtz P."/>
            <person name="Kyrpides N.C."/>
            <person name="Klenk H.P."/>
        </authorList>
    </citation>
    <scope>NUCLEOTIDE SEQUENCE [LARGE SCALE GENOMIC DNA]</scope>
    <source>
        <strain evidence="4">ATCC 49802 / DSM 20745 / S 6022</strain>
    </source>
</reference>
<dbReference type="InParanoid" id="D1C2B6"/>
<organism evidence="3 4">
    <name type="scientific">Sphaerobacter thermophilus (strain ATCC 49802 / DSM 20745 / KCCM 41009 / NCIMB 13125 / S 6022)</name>
    <dbReference type="NCBI Taxonomy" id="479434"/>
    <lineage>
        <taxon>Bacteria</taxon>
        <taxon>Pseudomonadati</taxon>
        <taxon>Thermomicrobiota</taxon>
        <taxon>Thermomicrobia</taxon>
        <taxon>Sphaerobacterales</taxon>
        <taxon>Sphaerobacterineae</taxon>
        <taxon>Sphaerobacteraceae</taxon>
        <taxon>Sphaerobacter</taxon>
    </lineage>
</organism>
<dbReference type="AlphaFoldDB" id="D1C2B6"/>
<dbReference type="EMBL" id="CP001823">
    <property type="protein sequence ID" value="ACZ38383.1"/>
    <property type="molecule type" value="Genomic_DNA"/>
</dbReference>
<dbReference type="Proteomes" id="UP000002027">
    <property type="component" value="Chromosome 1"/>
</dbReference>
<keyword evidence="4" id="KW-1185">Reference proteome</keyword>
<dbReference type="OrthoDB" id="145611at2"/>
<name>D1C2B6_SPHTD</name>
<sequence>MATLTVRPIGIRDLTGFRALQRIPLGLGDGGAPVGPMGAGVLASLPVTRRYWRGYIATASQGLRAAVEIQPEPRDYRWVVAALAAGPESVPEQSELLVDVWEALLIAAIRAAGASGAKRLHACAPLDGPALEALLRANFTIYAYQTTLAASGVGPGALNGTVIREQEPSDAWALQQLYQRATPQPVQFAEAFTTNHWDVGRRAAWRVRGFLVERDHQAVAYCRVTSRGHQHVVDVLALPGEAGLLRELVPQALARSGAGENDEVWVGVPDYHSEYISHLEAVGFAVTGRQARMVRYTAVPVRTSQARPLPLVPEVGERLSARLPSYSSTGTTPPADGVTSGTLTV</sequence>
<dbReference type="HOGENOM" id="CLU_803877_0_0_0"/>
<dbReference type="RefSeq" id="WP_012871430.1">
    <property type="nucleotide sequence ID" value="NC_013523.1"/>
</dbReference>
<evidence type="ECO:0000256" key="1">
    <source>
        <dbReference type="SAM" id="MobiDB-lite"/>
    </source>
</evidence>
<dbReference type="GO" id="GO:0016747">
    <property type="term" value="F:acyltransferase activity, transferring groups other than amino-acyl groups"/>
    <property type="evidence" value="ECO:0007669"/>
    <property type="project" value="InterPro"/>
</dbReference>
<feature type="region of interest" description="Disordered" evidence="1">
    <location>
        <begin position="323"/>
        <end position="345"/>
    </location>
</feature>
<dbReference type="InterPro" id="IPR000182">
    <property type="entry name" value="GNAT_dom"/>
</dbReference>
<dbReference type="KEGG" id="sti:Sthe_0946"/>